<dbReference type="EMBL" id="JAHHHD010000003">
    <property type="protein sequence ID" value="MBW4657875.1"/>
    <property type="molecule type" value="Genomic_DNA"/>
</dbReference>
<feature type="signal peptide" evidence="1">
    <location>
        <begin position="1"/>
        <end position="25"/>
    </location>
</feature>
<dbReference type="Proteomes" id="UP000757435">
    <property type="component" value="Unassembled WGS sequence"/>
</dbReference>
<comment type="caution">
    <text evidence="2">The sequence shown here is derived from an EMBL/GenBank/DDBJ whole genome shotgun (WGS) entry which is preliminary data.</text>
</comment>
<feature type="chain" id="PRO_5037729291" evidence="1">
    <location>
        <begin position="26"/>
        <end position="127"/>
    </location>
</feature>
<accession>A0A951UL39</accession>
<evidence type="ECO:0000313" key="3">
    <source>
        <dbReference type="Proteomes" id="UP000757435"/>
    </source>
</evidence>
<evidence type="ECO:0000256" key="1">
    <source>
        <dbReference type="SAM" id="SignalP"/>
    </source>
</evidence>
<sequence>MRMKFLSLAALSVVALLLMSQVTSAAPSRTCSYDVNSGVPNPLGMRAYVTIAEDQGDTTVVFEQFPSPVGEGQVPTTIASSRTLTFYGMKIDRVRALMLEDSRYYTELMGYEDPEGFAPVNAVLICR</sequence>
<name>A0A951UL39_9CYAN</name>
<dbReference type="AlphaFoldDB" id="A0A951UL39"/>
<proteinExistence type="predicted"/>
<protein>
    <submittedName>
        <fullName evidence="2">Uncharacterized protein</fullName>
    </submittedName>
</protein>
<evidence type="ECO:0000313" key="2">
    <source>
        <dbReference type="EMBL" id="MBW4657875.1"/>
    </source>
</evidence>
<keyword evidence="1" id="KW-0732">Signal</keyword>
<reference evidence="2" key="1">
    <citation type="submission" date="2021-05" db="EMBL/GenBank/DDBJ databases">
        <authorList>
            <person name="Pietrasiak N."/>
            <person name="Ward R."/>
            <person name="Stajich J.E."/>
            <person name="Kurbessoian T."/>
        </authorList>
    </citation>
    <scope>NUCLEOTIDE SEQUENCE</scope>
    <source>
        <strain evidence="2">UHER 2000/2452</strain>
    </source>
</reference>
<gene>
    <name evidence="2" type="ORF">KME15_04320</name>
</gene>
<reference evidence="2" key="2">
    <citation type="journal article" date="2022" name="Microbiol. Resour. Announc.">
        <title>Metagenome Sequencing to Explore Phylogenomics of Terrestrial Cyanobacteria.</title>
        <authorList>
            <person name="Ward R.D."/>
            <person name="Stajich J.E."/>
            <person name="Johansen J.R."/>
            <person name="Huntemann M."/>
            <person name="Clum A."/>
            <person name="Foster B."/>
            <person name="Foster B."/>
            <person name="Roux S."/>
            <person name="Palaniappan K."/>
            <person name="Varghese N."/>
            <person name="Mukherjee S."/>
            <person name="Reddy T.B.K."/>
            <person name="Daum C."/>
            <person name="Copeland A."/>
            <person name="Chen I.A."/>
            <person name="Ivanova N.N."/>
            <person name="Kyrpides N.C."/>
            <person name="Shapiro N."/>
            <person name="Eloe-Fadrosh E.A."/>
            <person name="Pietrasiak N."/>
        </authorList>
    </citation>
    <scope>NUCLEOTIDE SEQUENCE</scope>
    <source>
        <strain evidence="2">UHER 2000/2452</strain>
    </source>
</reference>
<organism evidence="2 3">
    <name type="scientific">Drouetiella hepatica Uher 2000/2452</name>
    <dbReference type="NCBI Taxonomy" id="904376"/>
    <lineage>
        <taxon>Bacteria</taxon>
        <taxon>Bacillati</taxon>
        <taxon>Cyanobacteriota</taxon>
        <taxon>Cyanophyceae</taxon>
        <taxon>Oculatellales</taxon>
        <taxon>Oculatellaceae</taxon>
        <taxon>Drouetiella</taxon>
    </lineage>
</organism>